<keyword evidence="5 12" id="KW-0732">Signal</keyword>
<dbReference type="PANTHER" id="PTHR32382">
    <property type="entry name" value="FASCICLIN-LIKE ARABINOGALACTAN PROTEIN"/>
    <property type="match status" value="1"/>
</dbReference>
<feature type="compositionally biased region" description="Low complexity" evidence="11">
    <location>
        <begin position="267"/>
        <end position="307"/>
    </location>
</feature>
<keyword evidence="3" id="KW-1003">Cell membrane</keyword>
<dbReference type="PROSITE" id="PS50213">
    <property type="entry name" value="FAS1"/>
    <property type="match status" value="1"/>
</dbReference>
<keyword evidence="9" id="KW-0449">Lipoprotein</keyword>
<dbReference type="Pfam" id="PF02469">
    <property type="entry name" value="Fasciclin"/>
    <property type="match status" value="1"/>
</dbReference>
<comment type="function">
    <text evidence="10">May be a cell surface adhesion protein.</text>
</comment>
<dbReference type="InterPro" id="IPR036378">
    <property type="entry name" value="FAS1_dom_sf"/>
</dbReference>
<evidence type="ECO:0000256" key="10">
    <source>
        <dbReference type="ARBA" id="ARBA00024686"/>
    </source>
</evidence>
<accession>A0AAE0AJM1</accession>
<evidence type="ECO:0000256" key="9">
    <source>
        <dbReference type="ARBA" id="ARBA00023288"/>
    </source>
</evidence>
<dbReference type="GO" id="GO:0098552">
    <property type="term" value="C:side of membrane"/>
    <property type="evidence" value="ECO:0007669"/>
    <property type="project" value="UniProtKB-KW"/>
</dbReference>
<dbReference type="Gene3D" id="2.30.180.10">
    <property type="entry name" value="FAS1 domain"/>
    <property type="match status" value="1"/>
</dbReference>
<evidence type="ECO:0000256" key="6">
    <source>
        <dbReference type="ARBA" id="ARBA00022974"/>
    </source>
</evidence>
<evidence type="ECO:0000256" key="4">
    <source>
        <dbReference type="ARBA" id="ARBA00022622"/>
    </source>
</evidence>
<keyword evidence="6" id="KW-0654">Proteoglycan</keyword>
<proteinExistence type="inferred from homology"/>
<sequence length="360" mass="36683">MSSSKHLSLFFSFFFLISSSASALNITDILSKYPEFSTFSNLLVQTKVGDAINSRQTITVLVVNNGAFSSLSGEPDNVVKNILSLHVILDYFDQQKIQKLEKKTALLTTLFQSSGQAKGQQGFLNVTNLSDGSIAFGSAVPGAELKSKFEKAVTSQPYNISILQVSSVIAPPGMVGNSNSNSNSSSNSNSNSNSTTENQSSNLPSPAGSPTKTPAPGASPEKPPANNATSTSPNPAKKESPENSPEKAPTPSDAGKSPEKAPTPSNSKVPTPSKSKAPTPSKADSPDASSPTSAEEPAAAETPTSPTGSPPEPGSSPEPAAGGASGPAAESPSAGSLAAPIDGLMAGALAVIFASTWSLF</sequence>
<dbReference type="AlphaFoldDB" id="A0AAE0AJM1"/>
<evidence type="ECO:0000256" key="12">
    <source>
        <dbReference type="SAM" id="SignalP"/>
    </source>
</evidence>
<feature type="compositionally biased region" description="Low complexity" evidence="11">
    <location>
        <begin position="177"/>
        <end position="202"/>
    </location>
</feature>
<comment type="caution">
    <text evidence="14">The sequence shown here is derived from an EMBL/GenBank/DDBJ whole genome shotgun (WGS) entry which is preliminary data.</text>
</comment>
<evidence type="ECO:0000256" key="11">
    <source>
        <dbReference type="SAM" id="MobiDB-lite"/>
    </source>
</evidence>
<comment type="subcellular location">
    <subcellularLocation>
        <location evidence="1">Cell membrane</location>
        <topology evidence="1">Lipid-anchor</topology>
        <topology evidence="1">GPI-anchor</topology>
    </subcellularLocation>
</comment>
<feature type="domain" description="FAS1" evidence="13">
    <location>
        <begin position="23"/>
        <end position="169"/>
    </location>
</feature>
<evidence type="ECO:0000256" key="2">
    <source>
        <dbReference type="ARBA" id="ARBA00007843"/>
    </source>
</evidence>
<dbReference type="GO" id="GO:0005886">
    <property type="term" value="C:plasma membrane"/>
    <property type="evidence" value="ECO:0007669"/>
    <property type="project" value="UniProtKB-SubCell"/>
</dbReference>
<protein>
    <recommendedName>
        <fullName evidence="13">FAS1 domain-containing protein</fullName>
    </recommendedName>
</protein>
<dbReference type="SUPFAM" id="SSF82153">
    <property type="entry name" value="FAS1 domain"/>
    <property type="match status" value="1"/>
</dbReference>
<gene>
    <name evidence="14" type="ORF">Dsin_013197</name>
</gene>
<evidence type="ECO:0000256" key="7">
    <source>
        <dbReference type="ARBA" id="ARBA00023136"/>
    </source>
</evidence>
<dbReference type="FunFam" id="2.30.180.10:FF:000015">
    <property type="entry name" value="Fasciclin-like arabinogalactan protein 3"/>
    <property type="match status" value="1"/>
</dbReference>
<organism evidence="14 15">
    <name type="scientific">Dipteronia sinensis</name>
    <dbReference type="NCBI Taxonomy" id="43782"/>
    <lineage>
        <taxon>Eukaryota</taxon>
        <taxon>Viridiplantae</taxon>
        <taxon>Streptophyta</taxon>
        <taxon>Embryophyta</taxon>
        <taxon>Tracheophyta</taxon>
        <taxon>Spermatophyta</taxon>
        <taxon>Magnoliopsida</taxon>
        <taxon>eudicotyledons</taxon>
        <taxon>Gunneridae</taxon>
        <taxon>Pentapetalae</taxon>
        <taxon>rosids</taxon>
        <taxon>malvids</taxon>
        <taxon>Sapindales</taxon>
        <taxon>Sapindaceae</taxon>
        <taxon>Hippocastanoideae</taxon>
        <taxon>Acereae</taxon>
        <taxon>Dipteronia</taxon>
    </lineage>
</organism>
<name>A0AAE0AJM1_9ROSI</name>
<dbReference type="Proteomes" id="UP001281410">
    <property type="component" value="Unassembled WGS sequence"/>
</dbReference>
<feature type="compositionally biased region" description="Low complexity" evidence="11">
    <location>
        <begin position="317"/>
        <end position="339"/>
    </location>
</feature>
<dbReference type="EMBL" id="JANJYJ010000004">
    <property type="protein sequence ID" value="KAK3219227.1"/>
    <property type="molecule type" value="Genomic_DNA"/>
</dbReference>
<evidence type="ECO:0000256" key="1">
    <source>
        <dbReference type="ARBA" id="ARBA00004609"/>
    </source>
</evidence>
<keyword evidence="15" id="KW-1185">Reference proteome</keyword>
<feature type="compositionally biased region" description="Basic and acidic residues" evidence="11">
    <location>
        <begin position="236"/>
        <end position="245"/>
    </location>
</feature>
<reference evidence="14" key="1">
    <citation type="journal article" date="2023" name="Plant J.">
        <title>Genome sequences and population genomics provide insights into the demographic history, inbreeding, and mutation load of two 'living fossil' tree species of Dipteronia.</title>
        <authorList>
            <person name="Feng Y."/>
            <person name="Comes H.P."/>
            <person name="Chen J."/>
            <person name="Zhu S."/>
            <person name="Lu R."/>
            <person name="Zhang X."/>
            <person name="Li P."/>
            <person name="Qiu J."/>
            <person name="Olsen K.M."/>
            <person name="Qiu Y."/>
        </authorList>
    </citation>
    <scope>NUCLEOTIDE SEQUENCE</scope>
    <source>
        <strain evidence="14">NBL</strain>
    </source>
</reference>
<evidence type="ECO:0000313" key="15">
    <source>
        <dbReference type="Proteomes" id="UP001281410"/>
    </source>
</evidence>
<dbReference type="InterPro" id="IPR033254">
    <property type="entry name" value="Plant_FLA"/>
</dbReference>
<evidence type="ECO:0000259" key="13">
    <source>
        <dbReference type="PROSITE" id="PS50213"/>
    </source>
</evidence>
<feature type="signal peptide" evidence="12">
    <location>
        <begin position="1"/>
        <end position="23"/>
    </location>
</feature>
<evidence type="ECO:0000256" key="5">
    <source>
        <dbReference type="ARBA" id="ARBA00022729"/>
    </source>
</evidence>
<feature type="region of interest" description="Disordered" evidence="11">
    <location>
        <begin position="174"/>
        <end position="339"/>
    </location>
</feature>
<keyword evidence="8" id="KW-0325">Glycoprotein</keyword>
<keyword evidence="4" id="KW-0336">GPI-anchor</keyword>
<feature type="chain" id="PRO_5042101300" description="FAS1 domain-containing protein" evidence="12">
    <location>
        <begin position="24"/>
        <end position="360"/>
    </location>
</feature>
<keyword evidence="7" id="KW-0472">Membrane</keyword>
<evidence type="ECO:0000256" key="3">
    <source>
        <dbReference type="ARBA" id="ARBA00022475"/>
    </source>
</evidence>
<comment type="similarity">
    <text evidence="2">Belongs to the fasciclin-like AGP family.</text>
</comment>
<dbReference type="InterPro" id="IPR000782">
    <property type="entry name" value="FAS1_domain"/>
</dbReference>
<evidence type="ECO:0000313" key="14">
    <source>
        <dbReference type="EMBL" id="KAK3219227.1"/>
    </source>
</evidence>
<evidence type="ECO:0000256" key="8">
    <source>
        <dbReference type="ARBA" id="ARBA00023180"/>
    </source>
</evidence>
<dbReference type="PANTHER" id="PTHR32382:SF87">
    <property type="entry name" value="FASCICLIN-LIKE ARABINOGALACTAN PROTEIN 14"/>
    <property type="match status" value="1"/>
</dbReference>